<proteinExistence type="inferred from homology"/>
<evidence type="ECO:0000256" key="5">
    <source>
        <dbReference type="ARBA" id="ARBA00023136"/>
    </source>
</evidence>
<dbReference type="PANTHER" id="PTHR30625:SF17">
    <property type="entry name" value="TOLQ-RELATED"/>
    <property type="match status" value="1"/>
</dbReference>
<dbReference type="RefSeq" id="WP_145031547.1">
    <property type="nucleotide sequence ID" value="NZ_CP036271.1"/>
</dbReference>
<keyword evidence="6" id="KW-0813">Transport</keyword>
<keyword evidence="2" id="KW-1003">Cell membrane</keyword>
<dbReference type="FunCoup" id="A0A517SHJ3">
    <property type="interactions" value="279"/>
</dbReference>
<dbReference type="AlphaFoldDB" id="A0A517SHJ3"/>
<organism evidence="11 12">
    <name type="scientific">Caulifigura coniformis</name>
    <dbReference type="NCBI Taxonomy" id="2527983"/>
    <lineage>
        <taxon>Bacteria</taxon>
        <taxon>Pseudomonadati</taxon>
        <taxon>Planctomycetota</taxon>
        <taxon>Planctomycetia</taxon>
        <taxon>Planctomycetales</taxon>
        <taxon>Planctomycetaceae</taxon>
        <taxon>Caulifigura</taxon>
    </lineage>
</organism>
<sequence precursor="true">MQRLRTWRTLLVIAAALILLLAGPIDAFAAEDAPARHGAIFQEGRLNVRELLRAGGLIGYVTIFLSLGMVALIVEQVLTVRRGTLMPRGLPEDAHKLISAGKYPEAEALTRDHPSFLGFLIATGLQDVDLGYASVEKAMEDAAVEQSARLLRKVEYFTVIAAVGPLLGLMGTVWGMIQAFAEFAERANPSPADFAPSISEALVTTFFGISVAVPAVCCFAFFRNRVDELTAEATITAGHVMAPLKRALVTRARPVAPAAVRPDAPRPAVPPVVAEREPRR</sequence>
<evidence type="ECO:0000256" key="7">
    <source>
        <dbReference type="SAM" id="MobiDB-lite"/>
    </source>
</evidence>
<keyword evidence="3 8" id="KW-0812">Transmembrane</keyword>
<dbReference type="InterPro" id="IPR050790">
    <property type="entry name" value="ExbB/TolQ_transport"/>
</dbReference>
<gene>
    <name evidence="11" type="primary">exbB_3</name>
    <name evidence="11" type="ORF">Pan44_36460</name>
</gene>
<feature type="transmembrane region" description="Helical" evidence="8">
    <location>
        <begin position="201"/>
        <end position="222"/>
    </location>
</feature>
<evidence type="ECO:0000313" key="11">
    <source>
        <dbReference type="EMBL" id="QDT55600.1"/>
    </source>
</evidence>
<evidence type="ECO:0000256" key="8">
    <source>
        <dbReference type="SAM" id="Phobius"/>
    </source>
</evidence>
<protein>
    <submittedName>
        <fullName evidence="11">Biopolymer transport protein ExbB</fullName>
    </submittedName>
</protein>
<dbReference type="Pfam" id="PF01618">
    <property type="entry name" value="MotA_ExbB"/>
    <property type="match status" value="1"/>
</dbReference>
<dbReference type="PANTHER" id="PTHR30625">
    <property type="entry name" value="PROTEIN TOLQ"/>
    <property type="match status" value="1"/>
</dbReference>
<feature type="transmembrane region" description="Helical" evidence="8">
    <location>
        <begin position="156"/>
        <end position="181"/>
    </location>
</feature>
<dbReference type="InterPro" id="IPR002898">
    <property type="entry name" value="MotA_ExbB_proton_chnl"/>
</dbReference>
<feature type="chain" id="PRO_5021773026" evidence="9">
    <location>
        <begin position="30"/>
        <end position="280"/>
    </location>
</feature>
<evidence type="ECO:0000256" key="1">
    <source>
        <dbReference type="ARBA" id="ARBA00004651"/>
    </source>
</evidence>
<evidence type="ECO:0000256" key="3">
    <source>
        <dbReference type="ARBA" id="ARBA00022692"/>
    </source>
</evidence>
<accession>A0A517SHJ3</accession>
<comment type="subcellular location">
    <subcellularLocation>
        <location evidence="1">Cell membrane</location>
        <topology evidence="1">Multi-pass membrane protein</topology>
    </subcellularLocation>
    <subcellularLocation>
        <location evidence="6">Membrane</location>
        <topology evidence="6">Multi-pass membrane protein</topology>
    </subcellularLocation>
</comment>
<comment type="similarity">
    <text evidence="6">Belongs to the exbB/tolQ family.</text>
</comment>
<dbReference type="KEGG" id="ccos:Pan44_36460"/>
<dbReference type="GO" id="GO:0017038">
    <property type="term" value="P:protein import"/>
    <property type="evidence" value="ECO:0007669"/>
    <property type="project" value="TreeGrafter"/>
</dbReference>
<keyword evidence="4 8" id="KW-1133">Transmembrane helix</keyword>
<evidence type="ECO:0000256" key="9">
    <source>
        <dbReference type="SAM" id="SignalP"/>
    </source>
</evidence>
<keyword evidence="12" id="KW-1185">Reference proteome</keyword>
<keyword evidence="5 8" id="KW-0472">Membrane</keyword>
<name>A0A517SHJ3_9PLAN</name>
<keyword evidence="6" id="KW-0653">Protein transport</keyword>
<evidence type="ECO:0000256" key="6">
    <source>
        <dbReference type="RuleBase" id="RU004057"/>
    </source>
</evidence>
<reference evidence="11 12" key="1">
    <citation type="submission" date="2019-02" db="EMBL/GenBank/DDBJ databases">
        <title>Deep-cultivation of Planctomycetes and their phenomic and genomic characterization uncovers novel biology.</title>
        <authorList>
            <person name="Wiegand S."/>
            <person name="Jogler M."/>
            <person name="Boedeker C."/>
            <person name="Pinto D."/>
            <person name="Vollmers J."/>
            <person name="Rivas-Marin E."/>
            <person name="Kohn T."/>
            <person name="Peeters S.H."/>
            <person name="Heuer A."/>
            <person name="Rast P."/>
            <person name="Oberbeckmann S."/>
            <person name="Bunk B."/>
            <person name="Jeske O."/>
            <person name="Meyerdierks A."/>
            <person name="Storesund J.E."/>
            <person name="Kallscheuer N."/>
            <person name="Luecker S."/>
            <person name="Lage O.M."/>
            <person name="Pohl T."/>
            <person name="Merkel B.J."/>
            <person name="Hornburger P."/>
            <person name="Mueller R.-W."/>
            <person name="Bruemmer F."/>
            <person name="Labrenz M."/>
            <person name="Spormann A.M."/>
            <person name="Op den Camp H."/>
            <person name="Overmann J."/>
            <person name="Amann R."/>
            <person name="Jetten M.S.M."/>
            <person name="Mascher T."/>
            <person name="Medema M.H."/>
            <person name="Devos D.P."/>
            <person name="Kaster A.-K."/>
            <person name="Ovreas L."/>
            <person name="Rohde M."/>
            <person name="Galperin M.Y."/>
            <person name="Jogler C."/>
        </authorList>
    </citation>
    <scope>NUCLEOTIDE SEQUENCE [LARGE SCALE GENOMIC DNA]</scope>
    <source>
        <strain evidence="11 12">Pan44</strain>
    </source>
</reference>
<evidence type="ECO:0000256" key="4">
    <source>
        <dbReference type="ARBA" id="ARBA00022989"/>
    </source>
</evidence>
<evidence type="ECO:0000256" key="2">
    <source>
        <dbReference type="ARBA" id="ARBA00022475"/>
    </source>
</evidence>
<dbReference type="InParanoid" id="A0A517SHJ3"/>
<dbReference type="Proteomes" id="UP000315700">
    <property type="component" value="Chromosome"/>
</dbReference>
<dbReference type="OrthoDB" id="9809716at2"/>
<evidence type="ECO:0000259" key="10">
    <source>
        <dbReference type="Pfam" id="PF01618"/>
    </source>
</evidence>
<dbReference type="EMBL" id="CP036271">
    <property type="protein sequence ID" value="QDT55600.1"/>
    <property type="molecule type" value="Genomic_DNA"/>
</dbReference>
<evidence type="ECO:0000313" key="12">
    <source>
        <dbReference type="Proteomes" id="UP000315700"/>
    </source>
</evidence>
<feature type="region of interest" description="Disordered" evidence="7">
    <location>
        <begin position="259"/>
        <end position="280"/>
    </location>
</feature>
<feature type="transmembrane region" description="Helical" evidence="8">
    <location>
        <begin position="53"/>
        <end position="74"/>
    </location>
</feature>
<feature type="signal peptide" evidence="9">
    <location>
        <begin position="1"/>
        <end position="29"/>
    </location>
</feature>
<dbReference type="GO" id="GO:0005886">
    <property type="term" value="C:plasma membrane"/>
    <property type="evidence" value="ECO:0007669"/>
    <property type="project" value="UniProtKB-SubCell"/>
</dbReference>
<feature type="domain" description="MotA/TolQ/ExbB proton channel" evidence="10">
    <location>
        <begin position="130"/>
        <end position="232"/>
    </location>
</feature>
<keyword evidence="9" id="KW-0732">Signal</keyword>